<protein>
    <submittedName>
        <fullName evidence="2">Type II secretion system protein M</fullName>
    </submittedName>
</protein>
<dbReference type="GO" id="GO:0015628">
    <property type="term" value="P:protein secretion by the type II secretion system"/>
    <property type="evidence" value="ECO:0007669"/>
    <property type="project" value="InterPro"/>
</dbReference>
<dbReference type="OrthoDB" id="6711229at2"/>
<evidence type="ECO:0000313" key="2">
    <source>
        <dbReference type="EMBL" id="ALH96370.1"/>
    </source>
</evidence>
<dbReference type="Proteomes" id="UP000064939">
    <property type="component" value="Chromosome"/>
</dbReference>
<dbReference type="RefSeq" id="WP_054582250.1">
    <property type="nucleotide sequence ID" value="NZ_CP012808.1"/>
</dbReference>
<evidence type="ECO:0000313" key="3">
    <source>
        <dbReference type="Proteomes" id="UP000064939"/>
    </source>
</evidence>
<gene>
    <name evidence="2" type="ORF">AOY20_12950</name>
</gene>
<accession>A0A0N9VAJ0</accession>
<dbReference type="GO" id="GO:0015627">
    <property type="term" value="C:type II protein secretion system complex"/>
    <property type="evidence" value="ECO:0007669"/>
    <property type="project" value="InterPro"/>
</dbReference>
<evidence type="ECO:0000256" key="1">
    <source>
        <dbReference type="SAM" id="Phobius"/>
    </source>
</evidence>
<reference evidence="2 3" key="1">
    <citation type="journal article" date="2015" name="Int. J. Syst. Evol. Microbiol.">
        <title>Acinetobacter equi sp. nov. isolated from horse faeces.</title>
        <authorList>
            <person name="Poppel M.T."/>
            <person name="Skiebe E."/>
            <person name="Laue M."/>
            <person name="Bergmann H."/>
            <person name="Ebersberger I."/>
            <person name="Garn T."/>
            <person name="Fruth A."/>
            <person name="Baumgardt S."/>
            <person name="Busse H.J."/>
            <person name="Wilharm G."/>
        </authorList>
    </citation>
    <scope>NUCLEOTIDE SEQUENCE [LARGE SCALE GENOMIC DNA]</scope>
    <source>
        <strain evidence="2 3">114</strain>
    </source>
</reference>
<keyword evidence="1" id="KW-0812">Transmembrane</keyword>
<dbReference type="EMBL" id="CP012808">
    <property type="protein sequence ID" value="ALH96370.1"/>
    <property type="molecule type" value="Genomic_DNA"/>
</dbReference>
<organism evidence="2 3">
    <name type="scientific">Acinetobacter equi</name>
    <dbReference type="NCBI Taxonomy" id="1324350"/>
    <lineage>
        <taxon>Bacteria</taxon>
        <taxon>Pseudomonadati</taxon>
        <taxon>Pseudomonadota</taxon>
        <taxon>Gammaproteobacteria</taxon>
        <taxon>Moraxellales</taxon>
        <taxon>Moraxellaceae</taxon>
        <taxon>Acinetobacter</taxon>
    </lineage>
</organism>
<keyword evidence="1" id="KW-1133">Transmembrane helix</keyword>
<dbReference type="KEGG" id="aei:AOY20_12950"/>
<name>A0A0N9VAJ0_9GAMM</name>
<keyword evidence="1" id="KW-0472">Membrane</keyword>
<keyword evidence="3" id="KW-1185">Reference proteome</keyword>
<feature type="transmembrane region" description="Helical" evidence="1">
    <location>
        <begin position="31"/>
        <end position="52"/>
    </location>
</feature>
<dbReference type="STRING" id="1324350.AOY20_12950"/>
<dbReference type="Pfam" id="PF04612">
    <property type="entry name" value="T2SSM"/>
    <property type="match status" value="1"/>
</dbReference>
<sequence>MNIKETLENRITIISDQIEEYLERLSTRERIMVIFTAVFVIVAGIGSALWYMHQAAENQQKRIHELNELITWMQMNAATMKPVEDASLSTADKIQRTAQSMGLSLSAQENAGKVQIMISHESYAVLGNFMTQLAQLGLSIEKMELISEGGQIKLTATVV</sequence>
<dbReference type="InterPro" id="IPR007690">
    <property type="entry name" value="T2SS_GspM"/>
</dbReference>
<dbReference type="AlphaFoldDB" id="A0A0N9VAJ0"/>
<proteinExistence type="predicted"/>